<name>A0ABT2UWM9_9BACL</name>
<dbReference type="EMBL" id="JAOQIO010000125">
    <property type="protein sequence ID" value="MCU6798237.1"/>
    <property type="molecule type" value="Genomic_DNA"/>
</dbReference>
<dbReference type="InterPro" id="IPR011008">
    <property type="entry name" value="Dimeric_a/b-barrel"/>
</dbReference>
<evidence type="ECO:0000313" key="2">
    <source>
        <dbReference type="EMBL" id="MCU6798237.1"/>
    </source>
</evidence>
<dbReference type="Pfam" id="PF07978">
    <property type="entry name" value="NIPSNAP"/>
    <property type="match status" value="1"/>
</dbReference>
<dbReference type="Proteomes" id="UP001652445">
    <property type="component" value="Unassembled WGS sequence"/>
</dbReference>
<dbReference type="SUPFAM" id="SSF54909">
    <property type="entry name" value="Dimeric alpha+beta barrel"/>
    <property type="match status" value="1"/>
</dbReference>
<comment type="caution">
    <text evidence="2">The sequence shown here is derived from an EMBL/GenBank/DDBJ whole genome shotgun (WGS) entry which is preliminary data.</text>
</comment>
<organism evidence="2 3">
    <name type="scientific">Paenibacillus baimaensis</name>
    <dbReference type="NCBI Taxonomy" id="2982185"/>
    <lineage>
        <taxon>Bacteria</taxon>
        <taxon>Bacillati</taxon>
        <taxon>Bacillota</taxon>
        <taxon>Bacilli</taxon>
        <taxon>Bacillales</taxon>
        <taxon>Paenibacillaceae</taxon>
        <taxon>Paenibacillus</taxon>
    </lineage>
</organism>
<sequence length="106" mass="12760">MLYELRIYYIHPGRMQAINDRFANHTLNIFSRIGMKVTDFWEDTDAESNKLVYVMEFANREERDAKFEIFRNDPEWQKARNESELDGAIVERVESVFLKQAAYFNR</sequence>
<proteinExistence type="predicted"/>
<evidence type="ECO:0000313" key="3">
    <source>
        <dbReference type="Proteomes" id="UP001652445"/>
    </source>
</evidence>
<protein>
    <submittedName>
        <fullName evidence="2">NIPSNAP family protein</fullName>
    </submittedName>
</protein>
<dbReference type="Gene3D" id="3.30.70.100">
    <property type="match status" value="1"/>
</dbReference>
<evidence type="ECO:0000259" key="1">
    <source>
        <dbReference type="Pfam" id="PF07978"/>
    </source>
</evidence>
<keyword evidence="3" id="KW-1185">Reference proteome</keyword>
<feature type="domain" description="NIPSNAP" evidence="1">
    <location>
        <begin position="3"/>
        <end position="102"/>
    </location>
</feature>
<dbReference type="InterPro" id="IPR012577">
    <property type="entry name" value="NIPSNAP"/>
</dbReference>
<dbReference type="RefSeq" id="WP_076236108.1">
    <property type="nucleotide sequence ID" value="NZ_JAOQIO010000125.1"/>
</dbReference>
<reference evidence="2 3" key="1">
    <citation type="submission" date="2022-09" db="EMBL/GenBank/DDBJ databases">
        <authorList>
            <person name="Han X.L."/>
            <person name="Wang Q."/>
            <person name="Lu T."/>
        </authorList>
    </citation>
    <scope>NUCLEOTIDE SEQUENCE [LARGE SCALE GENOMIC DNA]</scope>
    <source>
        <strain evidence="2 3">WQ 127069</strain>
    </source>
</reference>
<gene>
    <name evidence="2" type="ORF">OB236_39530</name>
</gene>
<accession>A0ABT2UWM9</accession>